<feature type="transmembrane region" description="Helical" evidence="1">
    <location>
        <begin position="49"/>
        <end position="71"/>
    </location>
</feature>
<keyword evidence="1" id="KW-0812">Transmembrane</keyword>
<evidence type="ECO:0000256" key="1">
    <source>
        <dbReference type="SAM" id="Phobius"/>
    </source>
</evidence>
<reference evidence="5" key="2">
    <citation type="journal article" date="2005" name="Nature">
        <title>The map-based sequence of the rice genome.</title>
        <authorList>
            <consortium name="International rice genome sequencing project (IRGSP)"/>
            <person name="Matsumoto T."/>
            <person name="Wu J."/>
            <person name="Kanamori H."/>
            <person name="Katayose Y."/>
            <person name="Fujisawa M."/>
            <person name="Namiki N."/>
            <person name="Mizuno H."/>
            <person name="Yamamoto K."/>
            <person name="Antonio B.A."/>
            <person name="Baba T."/>
            <person name="Sakata K."/>
            <person name="Nagamura Y."/>
            <person name="Aoki H."/>
            <person name="Arikawa K."/>
            <person name="Arita K."/>
            <person name="Bito T."/>
            <person name="Chiden Y."/>
            <person name="Fujitsuka N."/>
            <person name="Fukunaka R."/>
            <person name="Hamada M."/>
            <person name="Harada C."/>
            <person name="Hayashi A."/>
            <person name="Hijishita S."/>
            <person name="Honda M."/>
            <person name="Hosokawa S."/>
            <person name="Ichikawa Y."/>
            <person name="Idonuma A."/>
            <person name="Iijima M."/>
            <person name="Ikeda M."/>
            <person name="Ikeno M."/>
            <person name="Ito K."/>
            <person name="Ito S."/>
            <person name="Ito T."/>
            <person name="Ito Y."/>
            <person name="Ito Y."/>
            <person name="Iwabuchi A."/>
            <person name="Kamiya K."/>
            <person name="Karasawa W."/>
            <person name="Kurita K."/>
            <person name="Katagiri S."/>
            <person name="Kikuta A."/>
            <person name="Kobayashi H."/>
            <person name="Kobayashi N."/>
            <person name="Machita K."/>
            <person name="Maehara T."/>
            <person name="Masukawa M."/>
            <person name="Mizubayashi T."/>
            <person name="Mukai Y."/>
            <person name="Nagasaki H."/>
            <person name="Nagata Y."/>
            <person name="Naito S."/>
            <person name="Nakashima M."/>
            <person name="Nakama Y."/>
            <person name="Nakamichi Y."/>
            <person name="Nakamura M."/>
            <person name="Meguro A."/>
            <person name="Negishi M."/>
            <person name="Ohta I."/>
            <person name="Ohta T."/>
            <person name="Okamoto M."/>
            <person name="Ono N."/>
            <person name="Saji S."/>
            <person name="Sakaguchi M."/>
            <person name="Sakai K."/>
            <person name="Shibata M."/>
            <person name="Shimokawa T."/>
            <person name="Song J."/>
            <person name="Takazaki Y."/>
            <person name="Terasawa K."/>
            <person name="Tsugane M."/>
            <person name="Tsuji K."/>
            <person name="Ueda S."/>
            <person name="Waki K."/>
            <person name="Yamagata H."/>
            <person name="Yamamoto M."/>
            <person name="Yamamoto S."/>
            <person name="Yamane H."/>
            <person name="Yoshiki S."/>
            <person name="Yoshihara R."/>
            <person name="Yukawa K."/>
            <person name="Zhong H."/>
            <person name="Yano M."/>
            <person name="Yuan Q."/>
            <person name="Ouyang S."/>
            <person name="Liu J."/>
            <person name="Jones K.M."/>
            <person name="Gansberger K."/>
            <person name="Moffat K."/>
            <person name="Hill J."/>
            <person name="Bera J."/>
            <person name="Fadrosh D."/>
            <person name="Jin S."/>
            <person name="Johri S."/>
            <person name="Kim M."/>
            <person name="Overton L."/>
            <person name="Reardon M."/>
            <person name="Tsitrin T."/>
            <person name="Vuong H."/>
            <person name="Weaver B."/>
            <person name="Ciecko A."/>
            <person name="Tallon L."/>
            <person name="Jackson J."/>
            <person name="Pai G."/>
            <person name="Aken S.V."/>
            <person name="Utterback T."/>
            <person name="Reidmuller S."/>
            <person name="Feldblyum T."/>
            <person name="Hsiao J."/>
            <person name="Zismann V."/>
            <person name="Iobst S."/>
            <person name="de Vazeille A.R."/>
            <person name="Buell C.R."/>
            <person name="Ying K."/>
            <person name="Li Y."/>
            <person name="Lu T."/>
            <person name="Huang Y."/>
            <person name="Zhao Q."/>
            <person name="Feng Q."/>
            <person name="Zhang L."/>
            <person name="Zhu J."/>
            <person name="Weng Q."/>
            <person name="Mu J."/>
            <person name="Lu Y."/>
            <person name="Fan D."/>
            <person name="Liu Y."/>
            <person name="Guan J."/>
            <person name="Zhang Y."/>
            <person name="Yu S."/>
            <person name="Liu X."/>
            <person name="Zhang Y."/>
            <person name="Hong G."/>
            <person name="Han B."/>
            <person name="Choisne N."/>
            <person name="Demange N."/>
            <person name="Orjeda G."/>
            <person name="Samain S."/>
            <person name="Cattolico L."/>
            <person name="Pelletier E."/>
            <person name="Couloux A."/>
            <person name="Segurens B."/>
            <person name="Wincker P."/>
            <person name="D'Hont A."/>
            <person name="Scarpelli C."/>
            <person name="Weissenbach J."/>
            <person name="Salanoubat M."/>
            <person name="Quetier F."/>
            <person name="Yu Y."/>
            <person name="Kim H.R."/>
            <person name="Rambo T."/>
            <person name="Currie J."/>
            <person name="Collura K."/>
            <person name="Luo M."/>
            <person name="Yang T."/>
            <person name="Ammiraju J.S.S."/>
            <person name="Engler F."/>
            <person name="Soderlund C."/>
            <person name="Wing R.A."/>
            <person name="Palmer L.E."/>
            <person name="de la Bastide M."/>
            <person name="Spiegel L."/>
            <person name="Nascimento L."/>
            <person name="Zutavern T."/>
            <person name="O'Shaughnessy A."/>
            <person name="Dike S."/>
            <person name="Dedhia N."/>
            <person name="Preston R."/>
            <person name="Balija V."/>
            <person name="McCombie W.R."/>
            <person name="Chow T."/>
            <person name="Chen H."/>
            <person name="Chung M."/>
            <person name="Chen C."/>
            <person name="Shaw J."/>
            <person name="Wu H."/>
            <person name="Hsiao K."/>
            <person name="Chao Y."/>
            <person name="Chu M."/>
            <person name="Cheng C."/>
            <person name="Hour A."/>
            <person name="Lee P."/>
            <person name="Lin S."/>
            <person name="Lin Y."/>
            <person name="Liou J."/>
            <person name="Liu S."/>
            <person name="Hsing Y."/>
            <person name="Raghuvanshi S."/>
            <person name="Mohanty A."/>
            <person name="Bharti A.K."/>
            <person name="Gaur A."/>
            <person name="Gupta V."/>
            <person name="Kumar D."/>
            <person name="Ravi V."/>
            <person name="Vij S."/>
            <person name="Kapur A."/>
            <person name="Khurana P."/>
            <person name="Khurana P."/>
            <person name="Khurana J.P."/>
            <person name="Tyagi A.K."/>
            <person name="Gaikwad K."/>
            <person name="Singh A."/>
            <person name="Dalal V."/>
            <person name="Srivastava S."/>
            <person name="Dixit A."/>
            <person name="Pal A.K."/>
            <person name="Ghazi I.A."/>
            <person name="Yadav M."/>
            <person name="Pandit A."/>
            <person name="Bhargava A."/>
            <person name="Sureshbabu K."/>
            <person name="Batra K."/>
            <person name="Sharma T.R."/>
            <person name="Mohapatra T."/>
            <person name="Singh N.K."/>
            <person name="Messing J."/>
            <person name="Nelson A.B."/>
            <person name="Fuks G."/>
            <person name="Kavchok S."/>
            <person name="Keizer G."/>
            <person name="Linton E."/>
            <person name="Llaca V."/>
            <person name="Song R."/>
            <person name="Tanyolac B."/>
            <person name="Young S."/>
            <person name="Ho-Il K."/>
            <person name="Hahn J.H."/>
            <person name="Sangsakoo G."/>
            <person name="Vanavichit A."/>
            <person name="de Mattos Luiz.A.T."/>
            <person name="Zimmer P.D."/>
            <person name="Malone G."/>
            <person name="Dellagostin O."/>
            <person name="de Oliveira A.C."/>
            <person name="Bevan M."/>
            <person name="Bancroft I."/>
            <person name="Minx P."/>
            <person name="Cordum H."/>
            <person name="Wilson R."/>
            <person name="Cheng Z."/>
            <person name="Jin W."/>
            <person name="Jiang J."/>
            <person name="Leong S.A."/>
            <person name="Iwama H."/>
            <person name="Gojobori T."/>
            <person name="Itoh T."/>
            <person name="Niimura Y."/>
            <person name="Fujii Y."/>
            <person name="Habara T."/>
            <person name="Sakai H."/>
            <person name="Sato Y."/>
            <person name="Wilson G."/>
            <person name="Kumar K."/>
            <person name="McCouch S."/>
            <person name="Juretic N."/>
            <person name="Hoen D."/>
            <person name="Wright S."/>
            <person name="Bruskiewich R."/>
            <person name="Bureau T."/>
            <person name="Miyao A."/>
            <person name="Hirochika H."/>
            <person name="Nishikawa T."/>
            <person name="Kadowaki K."/>
            <person name="Sugiura M."/>
            <person name="Burr B."/>
            <person name="Sasaki T."/>
        </authorList>
    </citation>
    <scope>NUCLEOTIDE SEQUENCE [LARGE SCALE GENOMIC DNA]</scope>
    <source>
        <strain evidence="5">cv. Nipponbare</strain>
    </source>
</reference>
<reference evidence="4" key="3">
    <citation type="journal article" date="2005" name="PLoS Biol.">
        <title>The genomes of Oryza sativa: a history of duplications.</title>
        <authorList>
            <person name="Yu J."/>
            <person name="Wang J."/>
            <person name="Lin W."/>
            <person name="Li S."/>
            <person name="Li H."/>
            <person name="Zhou J."/>
            <person name="Ni P."/>
            <person name="Dong W."/>
            <person name="Hu S."/>
            <person name="Zeng C."/>
            <person name="Zhang J."/>
            <person name="Zhang Y."/>
            <person name="Li R."/>
            <person name="Xu Z."/>
            <person name="Li S."/>
            <person name="Li X."/>
            <person name="Zheng H."/>
            <person name="Cong L."/>
            <person name="Lin L."/>
            <person name="Yin J."/>
            <person name="Geng J."/>
            <person name="Li G."/>
            <person name="Shi J."/>
            <person name="Liu J."/>
            <person name="Lv H."/>
            <person name="Li J."/>
            <person name="Wang J."/>
            <person name="Deng Y."/>
            <person name="Ran L."/>
            <person name="Shi X."/>
            <person name="Wang X."/>
            <person name="Wu Q."/>
            <person name="Li C."/>
            <person name="Ren X."/>
            <person name="Wang J."/>
            <person name="Wang X."/>
            <person name="Li D."/>
            <person name="Liu D."/>
            <person name="Zhang X."/>
            <person name="Ji Z."/>
            <person name="Zhao W."/>
            <person name="Sun Y."/>
            <person name="Zhang Z."/>
            <person name="Bao J."/>
            <person name="Han Y."/>
            <person name="Dong L."/>
            <person name="Ji J."/>
            <person name="Chen P."/>
            <person name="Wu S."/>
            <person name="Liu J."/>
            <person name="Xiao Y."/>
            <person name="Bu D."/>
            <person name="Tan J."/>
            <person name="Yang L."/>
            <person name="Ye C."/>
            <person name="Zhang J."/>
            <person name="Xu J."/>
            <person name="Zhou Y."/>
            <person name="Yu Y."/>
            <person name="Zhang B."/>
            <person name="Zhuang S."/>
            <person name="Wei H."/>
            <person name="Liu B."/>
            <person name="Lei M."/>
            <person name="Yu H."/>
            <person name="Li Y."/>
            <person name="Xu H."/>
            <person name="Wei S."/>
            <person name="He X."/>
            <person name="Fang L."/>
            <person name="Zhang Z."/>
            <person name="Zhang Y."/>
            <person name="Huang X."/>
            <person name="Su Z."/>
            <person name="Tong W."/>
            <person name="Li J."/>
            <person name="Tong Z."/>
            <person name="Li S."/>
            <person name="Ye J."/>
            <person name="Wang L."/>
            <person name="Fang L."/>
            <person name="Lei T."/>
            <person name="Chen C."/>
            <person name="Chen H."/>
            <person name="Xu Z."/>
            <person name="Li H."/>
            <person name="Huang H."/>
            <person name="Zhang F."/>
            <person name="Xu H."/>
            <person name="Li N."/>
            <person name="Zhao C."/>
            <person name="Li S."/>
            <person name="Dong L."/>
            <person name="Huang Y."/>
            <person name="Li L."/>
            <person name="Xi Y."/>
            <person name="Qi Q."/>
            <person name="Li W."/>
            <person name="Zhang B."/>
            <person name="Hu W."/>
            <person name="Zhang Y."/>
            <person name="Tian X."/>
            <person name="Jiao Y."/>
            <person name="Liang X."/>
            <person name="Jin J."/>
            <person name="Gao L."/>
            <person name="Zheng W."/>
            <person name="Hao B."/>
            <person name="Liu S."/>
            <person name="Wang W."/>
            <person name="Yuan L."/>
            <person name="Cao M."/>
            <person name="McDermott J."/>
            <person name="Samudrala R."/>
            <person name="Wang J."/>
            <person name="Wong G.K."/>
            <person name="Yang H."/>
        </authorList>
    </citation>
    <scope>NUCLEOTIDE SEQUENCE [LARGE SCALE GENOMIC DNA]</scope>
</reference>
<dbReference type="Proteomes" id="UP000007752">
    <property type="component" value="Chromosome 4"/>
</dbReference>
<organism evidence="4">
    <name type="scientific">Oryza sativa subsp. japonica</name>
    <name type="common">Rice</name>
    <dbReference type="NCBI Taxonomy" id="39947"/>
    <lineage>
        <taxon>Eukaryota</taxon>
        <taxon>Viridiplantae</taxon>
        <taxon>Streptophyta</taxon>
        <taxon>Embryophyta</taxon>
        <taxon>Tracheophyta</taxon>
        <taxon>Spermatophyta</taxon>
        <taxon>Magnoliopsida</taxon>
        <taxon>Liliopsida</taxon>
        <taxon>Poales</taxon>
        <taxon>Poaceae</taxon>
        <taxon>BOP clade</taxon>
        <taxon>Oryzoideae</taxon>
        <taxon>Oryzeae</taxon>
        <taxon>Oryzinae</taxon>
        <taxon>Oryza</taxon>
        <taxon>Oryza sativa</taxon>
    </lineage>
</organism>
<protein>
    <submittedName>
        <fullName evidence="3">OSJNBa0095E20.12 protein</fullName>
    </submittedName>
</protein>
<gene>
    <name evidence="4" type="ORF">OsJ_13664</name>
    <name evidence="3" type="ORF">OSJNBa0095E20.12</name>
</gene>
<proteinExistence type="predicted"/>
<accession>A3AQK1</accession>
<evidence type="ECO:0000259" key="2">
    <source>
        <dbReference type="Pfam" id="PF13968"/>
    </source>
</evidence>
<evidence type="ECO:0000313" key="3">
    <source>
        <dbReference type="EMBL" id="CAE02424.2"/>
    </source>
</evidence>
<dbReference type="EMBL" id="CM000141">
    <property type="protein sequence ID" value="EAZ29590.1"/>
    <property type="molecule type" value="Genomic_DNA"/>
</dbReference>
<reference evidence="5" key="4">
    <citation type="journal article" date="2008" name="Nucleic Acids Res.">
        <title>The rice annotation project database (RAP-DB): 2008 update.</title>
        <authorList>
            <consortium name="The rice annotation project (RAP)"/>
        </authorList>
    </citation>
    <scope>GENOME REANNOTATION</scope>
    <source>
        <strain evidence="5">cv. Nipponbare</strain>
    </source>
</reference>
<reference evidence="4" key="5">
    <citation type="submission" date="2008-12" db="EMBL/GenBank/DDBJ databases">
        <title>Improved gene annotation of the rice (Oryza sativa) genomes.</title>
        <authorList>
            <person name="Wang J."/>
            <person name="Li R."/>
            <person name="Fan W."/>
            <person name="Huang Q."/>
            <person name="Zhang J."/>
            <person name="Zhou Y."/>
            <person name="Hu Y."/>
            <person name="Zi S."/>
            <person name="Li J."/>
            <person name="Ni P."/>
            <person name="Zheng H."/>
            <person name="Zhang Y."/>
            <person name="Zhao M."/>
            <person name="Hao Q."/>
            <person name="McDermott J."/>
            <person name="Samudrala R."/>
            <person name="Kristiansen K."/>
            <person name="Wong G.K.-S."/>
        </authorList>
    </citation>
    <scope>NUCLEOTIDE SEQUENCE</scope>
</reference>
<evidence type="ECO:0000313" key="4">
    <source>
        <dbReference type="EMBL" id="EAZ29590.1"/>
    </source>
</evidence>
<feature type="domain" description="DUF4220" evidence="2">
    <location>
        <begin position="52"/>
        <end position="305"/>
    </location>
</feature>
<feature type="transmembrane region" description="Helical" evidence="1">
    <location>
        <begin position="16"/>
        <end position="37"/>
    </location>
</feature>
<dbReference type="PANTHER" id="PTHR31325">
    <property type="entry name" value="OS01G0798800 PROTEIN-RELATED"/>
    <property type="match status" value="1"/>
</dbReference>
<name>Q7XRM4_ORYSJ</name>
<accession>Q7XRM4</accession>
<dbReference type="Proteomes" id="UP000000763">
    <property type="component" value="Chromosome 4"/>
</dbReference>
<dbReference type="InterPro" id="IPR025315">
    <property type="entry name" value="DUF4220"/>
</dbReference>
<dbReference type="AlphaFoldDB" id="Q7XRM4"/>
<evidence type="ECO:0000313" key="5">
    <source>
        <dbReference type="Proteomes" id="UP000000763"/>
    </source>
</evidence>
<keyword evidence="1" id="KW-0472">Membrane</keyword>
<sequence length="645" mass="75362">MAMDFFHYLMDVWKKWGIQILVTWSLMLQVILLLLAGTRRRDAPAMLRFLLWLAYLLADSTAIYALGHLSLGSVASDHWLASFWAPFLLLHLSGPDNITAYALQDSELWLRHLQILLLQLLGASYVLYKHIIIGDVTTRGHEPFLLANVLMFVVGLSKYGERIHALRCNKLSNIWSSPKEVYRNNQLLHYLQDRDHRIREEEELSLQYAHSLHHICKRGIVNFVIEEPLDVEKSEGSRTKILIKKMLNEKDRKTHIKMWKVIEMELSLMYDILYTKAGVIHSWFGYSIRVLSPTTSLINALASSWALGFLYGMPWSWLENMAFHVRWWHRLRRSVLALRRSVEAKTRGSWGRSRKWSGSIGQFNLLYFRAAQVNQTNYWLSKCAMKLGFGIGNWWNNTCYSWTIMIPDKVKTRSVSLVSKSDLNTMGLLRYKWGELALNNDKKRIWPELLQKLGDLHGVDFHESIIIWHIATDLILLERKNNYSGDSKNAKEVERVRSIRALSNYLMFLVVTRPDMVPGLPQNWLYQQTCNNLDEICEDRRYQLLSSAGKASNIIFRVLRELFRGHNDNTASVRLNQTNELAKILLEKYNPTEKFDRSVPRLTYARNVAHIVLNWEYPDDLKDTGPVKVLHDLWMDFLIYARVLR</sequence>
<keyword evidence="1" id="KW-1133">Transmembrane helix</keyword>
<reference evidence="3" key="1">
    <citation type="journal article" date="2002" name="Nature">
        <title>Sequence and analysis of rice chromosome 4.</title>
        <authorList>
            <person name="Feng Q."/>
            <person name="Zhang Y."/>
            <person name="Hao P."/>
            <person name="Wang S."/>
            <person name="Fu G."/>
            <person name="Huang Y."/>
            <person name="Li Y."/>
            <person name="Zhu J."/>
            <person name="Liu Y."/>
            <person name="Hu X."/>
            <person name="Jia P."/>
            <person name="Zhang Y."/>
            <person name="Zhao Q."/>
            <person name="Ying K."/>
            <person name="Yu S."/>
            <person name="Tang Y."/>
            <person name="Weng Q."/>
            <person name="Zhang L."/>
            <person name="Lu Y."/>
            <person name="Mu J."/>
            <person name="Lu Y."/>
            <person name="Zhang L.S."/>
            <person name="Yu Z."/>
            <person name="Fan D."/>
            <person name="Liu X."/>
            <person name="Lu T."/>
            <person name="Li C."/>
            <person name="Wu Y."/>
            <person name="Sun T."/>
            <person name="Lei H."/>
            <person name="Li T."/>
            <person name="Hu H."/>
            <person name="Guan J."/>
            <person name="Wu M."/>
            <person name="Zhang R."/>
            <person name="Zhou B."/>
            <person name="Chen Z."/>
            <person name="Chen L."/>
            <person name="Jin Z."/>
            <person name="Wang R."/>
            <person name="Yin H."/>
            <person name="Cai Z."/>
            <person name="Ren S."/>
            <person name="Lv G."/>
            <person name="Gu W."/>
            <person name="Zhu G."/>
            <person name="Tu Y."/>
            <person name="Jia J."/>
            <person name="Zhang Y."/>
            <person name="Chen J."/>
            <person name="Kang H."/>
            <person name="Chen X."/>
            <person name="Shao C."/>
            <person name="Sun Y."/>
            <person name="Hu Q."/>
            <person name="Zhang X."/>
            <person name="Zhang W."/>
            <person name="Wang L."/>
            <person name="Ding C."/>
            <person name="Sheng H."/>
            <person name="Gu J."/>
            <person name="Chen S."/>
            <person name="Ni L."/>
            <person name="Zhu F."/>
            <person name="Chen W."/>
            <person name="Lan L."/>
            <person name="Lai Y."/>
            <person name="Cheng Z."/>
            <person name="Gu M."/>
            <person name="Jiang J."/>
            <person name="Li J."/>
            <person name="Hong G."/>
            <person name="Xue Y."/>
            <person name="Han B."/>
        </authorList>
    </citation>
    <scope>NUCLEOTIDE SEQUENCE</scope>
</reference>
<dbReference type="EMBL" id="AL731627">
    <property type="protein sequence ID" value="CAE02424.2"/>
    <property type="molecule type" value="Genomic_DNA"/>
</dbReference>
<dbReference type="Pfam" id="PF13968">
    <property type="entry name" value="DUF4220"/>
    <property type="match status" value="1"/>
</dbReference>